<proteinExistence type="predicted"/>
<comment type="caution">
    <text evidence="1">The sequence shown here is derived from an EMBL/GenBank/DDBJ whole genome shotgun (WGS) entry which is preliminary data.</text>
</comment>
<accession>A0A9X2E0H3</accession>
<dbReference type="EMBL" id="JAMRYM010000021">
    <property type="protein sequence ID" value="MCM6762244.1"/>
    <property type="molecule type" value="Genomic_DNA"/>
</dbReference>
<sequence>MRSDRPIPGDPWPHDMAIRVEESSAVLLELLWVRERFGLAPAGDDLPPLLVDPPSPITDPDRILHQDAWAGLWRGALEHAAAGQDPTLFDRLIVTEDGSVERADLLARLIGPRWGDRFGTDGLGESFEQWRAEQLPEMPTALEDHPERRDLDALVPAWRAGLTTIVTVPCRGEWSRRIGRSALLTTAATRADSASFRRALGLFVRSAG</sequence>
<protein>
    <submittedName>
        <fullName evidence="1">Uncharacterized protein</fullName>
    </submittedName>
</protein>
<name>A0A9X2E0H3_9MICO</name>
<keyword evidence="2" id="KW-1185">Reference proteome</keyword>
<dbReference type="RefSeq" id="WP_251944697.1">
    <property type="nucleotide sequence ID" value="NZ_JAMRYM010000021.1"/>
</dbReference>
<dbReference type="AlphaFoldDB" id="A0A9X2E0H3"/>
<organism evidence="1 2">
    <name type="scientific">Rathayibacter rubneri</name>
    <dbReference type="NCBI Taxonomy" id="2950106"/>
    <lineage>
        <taxon>Bacteria</taxon>
        <taxon>Bacillati</taxon>
        <taxon>Actinomycetota</taxon>
        <taxon>Actinomycetes</taxon>
        <taxon>Micrococcales</taxon>
        <taxon>Microbacteriaceae</taxon>
        <taxon>Rathayibacter</taxon>
    </lineage>
</organism>
<dbReference type="Proteomes" id="UP001155240">
    <property type="component" value="Unassembled WGS sequence"/>
</dbReference>
<evidence type="ECO:0000313" key="1">
    <source>
        <dbReference type="EMBL" id="MCM6762244.1"/>
    </source>
</evidence>
<reference evidence="1" key="1">
    <citation type="submission" date="2022-06" db="EMBL/GenBank/DDBJ databases">
        <title>Whole genome shotgun sequencing (WGS) of Rathayibacter sp. ZW T2_19, isolated from stored onions (Allium cepa).</title>
        <authorList>
            <person name="Stoll D.A."/>
            <person name="Huch M."/>
        </authorList>
    </citation>
    <scope>NUCLEOTIDE SEQUENCE</scope>
    <source>
        <strain evidence="1">ZW T2_19</strain>
    </source>
</reference>
<evidence type="ECO:0000313" key="2">
    <source>
        <dbReference type="Proteomes" id="UP001155240"/>
    </source>
</evidence>
<gene>
    <name evidence="1" type="ORF">NB037_07415</name>
</gene>